<reference evidence="2" key="1">
    <citation type="submission" date="2020-07" db="EMBL/GenBank/DDBJ databases">
        <title>Multicomponent nature underlies the extraordinary mechanical properties of spider dragline silk.</title>
        <authorList>
            <person name="Kono N."/>
            <person name="Nakamura H."/>
            <person name="Mori M."/>
            <person name="Yoshida Y."/>
            <person name="Ohtoshi R."/>
            <person name="Malay A.D."/>
            <person name="Moran D.A.P."/>
            <person name="Tomita M."/>
            <person name="Numata K."/>
            <person name="Arakawa K."/>
        </authorList>
    </citation>
    <scope>NUCLEOTIDE SEQUENCE</scope>
</reference>
<dbReference type="AlphaFoldDB" id="A0A8X6L5F2"/>
<dbReference type="EMBL" id="BMAO01004812">
    <property type="protein sequence ID" value="GFQ97159.1"/>
    <property type="molecule type" value="Genomic_DNA"/>
</dbReference>
<name>A0A8X6L5F2_TRICU</name>
<feature type="domain" description="Tyrosinase copper-binding" evidence="1">
    <location>
        <begin position="36"/>
        <end position="102"/>
    </location>
</feature>
<proteinExistence type="predicted"/>
<organism evidence="2 3">
    <name type="scientific">Trichonephila clavata</name>
    <name type="common">Joro spider</name>
    <name type="synonym">Nephila clavata</name>
    <dbReference type="NCBI Taxonomy" id="2740835"/>
    <lineage>
        <taxon>Eukaryota</taxon>
        <taxon>Metazoa</taxon>
        <taxon>Ecdysozoa</taxon>
        <taxon>Arthropoda</taxon>
        <taxon>Chelicerata</taxon>
        <taxon>Arachnida</taxon>
        <taxon>Araneae</taxon>
        <taxon>Araneomorphae</taxon>
        <taxon>Entelegynae</taxon>
        <taxon>Araneoidea</taxon>
        <taxon>Nephilidae</taxon>
        <taxon>Trichonephila</taxon>
    </lineage>
</organism>
<dbReference type="GO" id="GO:0016491">
    <property type="term" value="F:oxidoreductase activity"/>
    <property type="evidence" value="ECO:0007669"/>
    <property type="project" value="InterPro"/>
</dbReference>
<evidence type="ECO:0000259" key="1">
    <source>
        <dbReference type="Pfam" id="PF00264"/>
    </source>
</evidence>
<sequence length="205" mass="23657">MRREIRELNYSERIQFQQAIAHLQVGGDKSVWTSLRNLYVTHVMHANSPQYFLFWNRNFLRTMERHLQEYNCSTMIPYFDFTLDAGNLSSSVVWRPDFFGSALSNGISCQKHFIPKSNMSWTPCIKRDIKSDSNPPTMIDVALALSKPDFYEFTSALQGISNYMHSFIGGEWKQLMVLTTPFSTLYMLLLTHYSGNGSNVIPMNA</sequence>
<dbReference type="Proteomes" id="UP000887116">
    <property type="component" value="Unassembled WGS sequence"/>
</dbReference>
<dbReference type="InterPro" id="IPR008922">
    <property type="entry name" value="Di-copper_centre_dom_sf"/>
</dbReference>
<dbReference type="Pfam" id="PF00264">
    <property type="entry name" value="Tyrosinase"/>
    <property type="match status" value="1"/>
</dbReference>
<protein>
    <recommendedName>
        <fullName evidence="1">Tyrosinase copper-binding domain-containing protein</fullName>
    </recommendedName>
</protein>
<keyword evidence="3" id="KW-1185">Reference proteome</keyword>
<dbReference type="SUPFAM" id="SSF48056">
    <property type="entry name" value="Di-copper centre-containing domain"/>
    <property type="match status" value="1"/>
</dbReference>
<accession>A0A8X6L5F2</accession>
<evidence type="ECO:0000313" key="2">
    <source>
        <dbReference type="EMBL" id="GFQ97159.1"/>
    </source>
</evidence>
<comment type="caution">
    <text evidence="2">The sequence shown here is derived from an EMBL/GenBank/DDBJ whole genome shotgun (WGS) entry which is preliminary data.</text>
</comment>
<evidence type="ECO:0000313" key="3">
    <source>
        <dbReference type="Proteomes" id="UP000887116"/>
    </source>
</evidence>
<dbReference type="OrthoDB" id="6416965at2759"/>
<gene>
    <name evidence="2" type="primary">kcp</name>
    <name evidence="2" type="ORF">TNCT_259901</name>
</gene>
<dbReference type="Gene3D" id="1.10.1280.10">
    <property type="entry name" value="Di-copper center containing domain from catechol oxidase"/>
    <property type="match status" value="1"/>
</dbReference>
<dbReference type="InterPro" id="IPR002227">
    <property type="entry name" value="Tyrosinase_Cu-bd"/>
</dbReference>